<name>A0ABY5MNE8_9HYPH</name>
<dbReference type="Gene3D" id="2.60.120.600">
    <property type="entry name" value="Domain of unknown function DUF1214, C-terminal domain"/>
    <property type="match status" value="1"/>
</dbReference>
<dbReference type="InterPro" id="IPR037049">
    <property type="entry name" value="DUF1214_C_sf"/>
</dbReference>
<dbReference type="PIRSF" id="PIRSF009471">
    <property type="entry name" value="UCP009471"/>
    <property type="match status" value="1"/>
</dbReference>
<evidence type="ECO:0000259" key="1">
    <source>
        <dbReference type="Pfam" id="PF06742"/>
    </source>
</evidence>
<keyword evidence="3" id="KW-1185">Reference proteome</keyword>
<sequence>MVKTVLPLLVAVAVALGAGAGSVWMMIEEAPAIDALRVGPWTAFPNAGTPQADPYSRARFVREGGIPLGKAEGIAFTATHDTDGRALRRECAYRLSGELPVSRFWTLYAADPTGVPLPPTGRRAPALHSQRILQAPEGIEITASPYPAPGNWLALSGEGSMQLVLTLFDTPVSTSAGIEQISMPGILRTGCGA</sequence>
<dbReference type="Proteomes" id="UP001342418">
    <property type="component" value="Chromosome"/>
</dbReference>
<dbReference type="Pfam" id="PF06742">
    <property type="entry name" value="DUF1214"/>
    <property type="match status" value="1"/>
</dbReference>
<dbReference type="SUPFAM" id="SSF160935">
    <property type="entry name" value="VPA0735-like"/>
    <property type="match status" value="1"/>
</dbReference>
<gene>
    <name evidence="2" type="ORF">NTH_03389</name>
</gene>
<dbReference type="InterPro" id="IPR012038">
    <property type="entry name" value="UCP009471"/>
</dbReference>
<feature type="domain" description="DUF1214" evidence="1">
    <location>
        <begin position="72"/>
        <end position="170"/>
    </location>
</feature>
<dbReference type="EMBL" id="CP030941">
    <property type="protein sequence ID" value="UUP18903.1"/>
    <property type="molecule type" value="Genomic_DNA"/>
</dbReference>
<evidence type="ECO:0000313" key="3">
    <source>
        <dbReference type="Proteomes" id="UP001342418"/>
    </source>
</evidence>
<evidence type="ECO:0000313" key="2">
    <source>
        <dbReference type="EMBL" id="UUP18903.1"/>
    </source>
</evidence>
<proteinExistence type="predicted"/>
<organism evidence="2 3">
    <name type="scientific">Nitratireductor thuwali</name>
    <dbReference type="NCBI Taxonomy" id="2267699"/>
    <lineage>
        <taxon>Bacteria</taxon>
        <taxon>Pseudomonadati</taxon>
        <taxon>Pseudomonadota</taxon>
        <taxon>Alphaproteobacteria</taxon>
        <taxon>Hyphomicrobiales</taxon>
        <taxon>Phyllobacteriaceae</taxon>
        <taxon>Nitratireductor</taxon>
    </lineage>
</organism>
<reference evidence="2 3" key="1">
    <citation type="submission" date="2018-07" db="EMBL/GenBank/DDBJ databases">
        <title>Genome sequence of Nitratireductor thuwali#1536.</title>
        <authorList>
            <person name="Michoud G."/>
            <person name="Merlino G."/>
            <person name="Sefrji F.O."/>
            <person name="Daffonchio D."/>
        </authorList>
    </citation>
    <scope>NUCLEOTIDE SEQUENCE [LARGE SCALE GENOMIC DNA]</scope>
    <source>
        <strain evidence="3">Nit1536</strain>
    </source>
</reference>
<protein>
    <recommendedName>
        <fullName evidence="1">DUF1214 domain-containing protein</fullName>
    </recommendedName>
</protein>
<dbReference type="InterPro" id="IPR010621">
    <property type="entry name" value="DUF1214"/>
</dbReference>
<dbReference type="RefSeq" id="WP_338531096.1">
    <property type="nucleotide sequence ID" value="NZ_CP030941.1"/>
</dbReference>
<accession>A0ABY5MNE8</accession>